<evidence type="ECO:0000256" key="1">
    <source>
        <dbReference type="ARBA" id="ARBA00004370"/>
    </source>
</evidence>
<keyword evidence="4" id="KW-0677">Repeat</keyword>
<dbReference type="FunFam" id="3.80.10.10:FF:000561">
    <property type="entry name" value="Probable LRR receptor-like serine/threonine-protein kinase At2g16250"/>
    <property type="match status" value="1"/>
</dbReference>
<dbReference type="Pfam" id="PF07714">
    <property type="entry name" value="PK_Tyr_Ser-Thr"/>
    <property type="match status" value="1"/>
</dbReference>
<dbReference type="PANTHER" id="PTHR48056">
    <property type="entry name" value="LRR RECEPTOR-LIKE SERINE/THREONINE-PROTEIN KINASE-RELATED"/>
    <property type="match status" value="1"/>
</dbReference>
<reference evidence="13 14" key="1">
    <citation type="submission" date="2020-04" db="EMBL/GenBank/DDBJ databases">
        <title>Plant Genome Project.</title>
        <authorList>
            <person name="Zhang R.-G."/>
        </authorList>
    </citation>
    <scope>NUCLEOTIDE SEQUENCE [LARGE SCALE GENOMIC DNA]</scope>
    <source>
        <strain evidence="13">YNK0</strain>
        <tissue evidence="13">Leaf</tissue>
    </source>
</reference>
<dbReference type="InterPro" id="IPR032675">
    <property type="entry name" value="LRR_dom_sf"/>
</dbReference>
<evidence type="ECO:0000256" key="7">
    <source>
        <dbReference type="ARBA" id="ARBA00022989"/>
    </source>
</evidence>
<dbReference type="Pfam" id="PF13855">
    <property type="entry name" value="LRR_8"/>
    <property type="match status" value="2"/>
</dbReference>
<evidence type="ECO:0000256" key="8">
    <source>
        <dbReference type="ARBA" id="ARBA00023136"/>
    </source>
</evidence>
<dbReference type="InterPro" id="IPR050647">
    <property type="entry name" value="Plant_LRR-RLKs"/>
</dbReference>
<dbReference type="FunFam" id="3.80.10.10:FF:000383">
    <property type="entry name" value="Leucine-rich repeat receptor protein kinase EMS1"/>
    <property type="match status" value="1"/>
</dbReference>
<dbReference type="SMART" id="SM00369">
    <property type="entry name" value="LRR_TYP"/>
    <property type="match status" value="7"/>
</dbReference>
<sequence length="864" mass="94123">MSSFIVMADRRSTVELVAVLFLLFQSTFGQLVPLSSGTERLALLDLRSSLGLRGKDWPRKADPCLVWVGVQCRDGRVVGINISGMKRTRLGRLNPQFSVNALANFTLLASFNSSRLSLPGSIPDWFGLRLLSLQLLDLRSCSVVGPIPWSLGNLTNLSSLYLSDNSLTGIVPPTLGRLSGLSVLHLSQNSLTGAIPTSLSSLRNLTLLDLSSNFLDGQIPPVLGSLSNLQFLNLSNNSLSASIPGQLGDLSRLVELDLGLNSLSGLLPTDLRGLRSLQKMVVGNNALAGPLPDNLFLGLTQLQFVVLGRNNFSGDFPSILWLMPELRFLDASHNNFTGVLPNLSSYANATAVVFNLSHNLFYGSLTSGLLKFSSIDLSNNYFQGRVPDETSGNASLAINCLQNVPNQRSLKDCTSFYTERGLSFDNFGAPNATQPPVPGPTRKSNRRLKFILVGVLGGLGFILLLVLMLVLLLRMCKRGITNQRGTGVGSVYTGGSQPPPGASINFATLGESFTYEQLLRATGDFSDSNLIKHGHSGDFWRGILEGDIPVVIKRIDVRSFKKELYMVELNLFSRTLHTRLVPLLGHCLEHENEKLLVYKYMLNGDLSNTLYRKTNSEDDSLQSLDWITRLKIAIGAAEGLCYLHHECIPPLVHRTSEQGASGSLSATCAYDVYCFGKVLLELVTGKLGISASDDSTTKKWLEHTLPYISIYEKELVTKIVDPSLIVDEDLLEEVWAMAIVARSCLNPKSSKRPLMRYILKALENPLKVVREENSSSDRLRSASSRGSLNAALFGSWRHSSSDVVAVPVSTHQEGASSFKQSGTADSQGSGQGGGYDLSSSHKKLSKDTSPEPADVREIEKSDED</sequence>
<dbReference type="Pfam" id="PF00560">
    <property type="entry name" value="LRR_1"/>
    <property type="match status" value="2"/>
</dbReference>
<evidence type="ECO:0000256" key="2">
    <source>
        <dbReference type="ARBA" id="ARBA00022614"/>
    </source>
</evidence>
<dbReference type="Gene3D" id="1.10.510.10">
    <property type="entry name" value="Transferase(Phosphotransferase) domain 1"/>
    <property type="match status" value="2"/>
</dbReference>
<dbReference type="GO" id="GO:0016020">
    <property type="term" value="C:membrane"/>
    <property type="evidence" value="ECO:0007669"/>
    <property type="project" value="UniProtKB-SubCell"/>
</dbReference>
<keyword evidence="14" id="KW-1185">Reference proteome</keyword>
<dbReference type="OMA" id="YKFMPGR"/>
<dbReference type="GO" id="GO:0004672">
    <property type="term" value="F:protein kinase activity"/>
    <property type="evidence" value="ECO:0007669"/>
    <property type="project" value="InterPro"/>
</dbReference>
<organism evidence="13 14">
    <name type="scientific">Tetracentron sinense</name>
    <name type="common">Spur-leaf</name>
    <dbReference type="NCBI Taxonomy" id="13715"/>
    <lineage>
        <taxon>Eukaryota</taxon>
        <taxon>Viridiplantae</taxon>
        <taxon>Streptophyta</taxon>
        <taxon>Embryophyta</taxon>
        <taxon>Tracheophyta</taxon>
        <taxon>Spermatophyta</taxon>
        <taxon>Magnoliopsida</taxon>
        <taxon>Trochodendrales</taxon>
        <taxon>Trochodendraceae</taxon>
        <taxon>Tetracentron</taxon>
    </lineage>
</organism>
<protein>
    <recommendedName>
        <fullName evidence="12">Protein kinase domain-containing protein</fullName>
    </recommendedName>
</protein>
<name>A0A835DRM4_TETSI</name>
<feature type="region of interest" description="Disordered" evidence="10">
    <location>
        <begin position="811"/>
        <end position="864"/>
    </location>
</feature>
<dbReference type="InterPro" id="IPR011009">
    <property type="entry name" value="Kinase-like_dom_sf"/>
</dbReference>
<feature type="compositionally biased region" description="Basic and acidic residues" evidence="10">
    <location>
        <begin position="845"/>
        <end position="864"/>
    </location>
</feature>
<evidence type="ECO:0000256" key="6">
    <source>
        <dbReference type="ARBA" id="ARBA00022840"/>
    </source>
</evidence>
<dbReference type="PANTHER" id="PTHR48056:SF81">
    <property type="entry name" value="RECEPTOR PROTEIN-TYROSINE KINASE CEPR1"/>
    <property type="match status" value="1"/>
</dbReference>
<dbReference type="PROSITE" id="PS50011">
    <property type="entry name" value="PROTEIN_KINASE_DOM"/>
    <property type="match status" value="1"/>
</dbReference>
<proteinExistence type="predicted"/>
<keyword evidence="5" id="KW-0547">Nucleotide-binding</keyword>
<evidence type="ECO:0000256" key="10">
    <source>
        <dbReference type="SAM" id="MobiDB-lite"/>
    </source>
</evidence>
<dbReference type="AlphaFoldDB" id="A0A835DRM4"/>
<dbReference type="SUPFAM" id="SSF56112">
    <property type="entry name" value="Protein kinase-like (PK-like)"/>
    <property type="match status" value="1"/>
</dbReference>
<dbReference type="FunFam" id="3.30.200.20:FF:000433">
    <property type="entry name" value="Predicted protein"/>
    <property type="match status" value="1"/>
</dbReference>
<evidence type="ECO:0000256" key="3">
    <source>
        <dbReference type="ARBA" id="ARBA00022692"/>
    </source>
</evidence>
<dbReference type="Proteomes" id="UP000655225">
    <property type="component" value="Unassembled WGS sequence"/>
</dbReference>
<dbReference type="SUPFAM" id="SSF52058">
    <property type="entry name" value="L domain-like"/>
    <property type="match status" value="1"/>
</dbReference>
<evidence type="ECO:0000313" key="14">
    <source>
        <dbReference type="Proteomes" id="UP000655225"/>
    </source>
</evidence>
<evidence type="ECO:0000256" key="4">
    <source>
        <dbReference type="ARBA" id="ARBA00022737"/>
    </source>
</evidence>
<keyword evidence="8 11" id="KW-0472">Membrane</keyword>
<dbReference type="FunFam" id="1.10.510.10:FF:000448">
    <property type="entry name" value="Putative LRR receptor-like serine/threonine-protein kinase"/>
    <property type="match status" value="1"/>
</dbReference>
<keyword evidence="2" id="KW-0433">Leucine-rich repeat</keyword>
<feature type="transmembrane region" description="Helical" evidence="11">
    <location>
        <begin position="450"/>
        <end position="473"/>
    </location>
</feature>
<dbReference type="InterPro" id="IPR000719">
    <property type="entry name" value="Prot_kinase_dom"/>
</dbReference>
<comment type="caution">
    <text evidence="13">The sequence shown here is derived from an EMBL/GenBank/DDBJ whole genome shotgun (WGS) entry which is preliminary data.</text>
</comment>
<dbReference type="PROSITE" id="PS51450">
    <property type="entry name" value="LRR"/>
    <property type="match status" value="1"/>
</dbReference>
<evidence type="ECO:0000256" key="11">
    <source>
        <dbReference type="SAM" id="Phobius"/>
    </source>
</evidence>
<keyword evidence="7 11" id="KW-1133">Transmembrane helix</keyword>
<feature type="domain" description="Protein kinase" evidence="12">
    <location>
        <begin position="525"/>
        <end position="864"/>
    </location>
</feature>
<accession>A0A835DRM4</accession>
<dbReference type="GO" id="GO:0005524">
    <property type="term" value="F:ATP binding"/>
    <property type="evidence" value="ECO:0007669"/>
    <property type="project" value="UniProtKB-KW"/>
</dbReference>
<evidence type="ECO:0000256" key="5">
    <source>
        <dbReference type="ARBA" id="ARBA00022741"/>
    </source>
</evidence>
<dbReference type="Gene3D" id="3.30.200.20">
    <property type="entry name" value="Phosphorylase Kinase, domain 1"/>
    <property type="match status" value="1"/>
</dbReference>
<keyword evidence="6" id="KW-0067">ATP-binding</keyword>
<keyword evidence="3 11" id="KW-0812">Transmembrane</keyword>
<evidence type="ECO:0000259" key="12">
    <source>
        <dbReference type="PROSITE" id="PS50011"/>
    </source>
</evidence>
<dbReference type="OrthoDB" id="676979at2759"/>
<keyword evidence="9" id="KW-0325">Glycoprotein</keyword>
<dbReference type="InterPro" id="IPR001611">
    <property type="entry name" value="Leu-rich_rpt"/>
</dbReference>
<dbReference type="EMBL" id="JABCRI010000002">
    <property type="protein sequence ID" value="KAF8409967.1"/>
    <property type="molecule type" value="Genomic_DNA"/>
</dbReference>
<dbReference type="Gene3D" id="3.80.10.10">
    <property type="entry name" value="Ribonuclease Inhibitor"/>
    <property type="match status" value="3"/>
</dbReference>
<comment type="subcellular location">
    <subcellularLocation>
        <location evidence="1">Membrane</location>
    </subcellularLocation>
</comment>
<dbReference type="Pfam" id="PF08263">
    <property type="entry name" value="LRRNT_2"/>
    <property type="match status" value="1"/>
</dbReference>
<dbReference type="InterPro" id="IPR003591">
    <property type="entry name" value="Leu-rich_rpt_typical-subtyp"/>
</dbReference>
<dbReference type="InterPro" id="IPR001245">
    <property type="entry name" value="Ser-Thr/Tyr_kinase_cat_dom"/>
</dbReference>
<evidence type="ECO:0000256" key="9">
    <source>
        <dbReference type="ARBA" id="ARBA00023180"/>
    </source>
</evidence>
<gene>
    <name evidence="13" type="ORF">HHK36_002487</name>
</gene>
<dbReference type="InterPro" id="IPR013210">
    <property type="entry name" value="LRR_N_plant-typ"/>
</dbReference>
<evidence type="ECO:0000313" key="13">
    <source>
        <dbReference type="EMBL" id="KAF8409967.1"/>
    </source>
</evidence>